<evidence type="ECO:0000313" key="2">
    <source>
        <dbReference type="Proteomes" id="UP000295277"/>
    </source>
</evidence>
<name>A0A4V2R404_9RHOB</name>
<comment type="caution">
    <text evidence="1">The sequence shown here is derived from an EMBL/GenBank/DDBJ whole genome shotgun (WGS) entry which is preliminary data.</text>
</comment>
<gene>
    <name evidence="1" type="ORF">EV216_12341</name>
</gene>
<dbReference type="AlphaFoldDB" id="A0A4V2R404"/>
<organism evidence="1 2">
    <name type="scientific">Rhodovulum steppense</name>
    <dbReference type="NCBI Taxonomy" id="540251"/>
    <lineage>
        <taxon>Bacteria</taxon>
        <taxon>Pseudomonadati</taxon>
        <taxon>Pseudomonadota</taxon>
        <taxon>Alphaproteobacteria</taxon>
        <taxon>Rhodobacterales</taxon>
        <taxon>Paracoccaceae</taxon>
        <taxon>Rhodovulum</taxon>
    </lineage>
</organism>
<reference evidence="1 2" key="1">
    <citation type="submission" date="2019-03" db="EMBL/GenBank/DDBJ databases">
        <title>Genomic Encyclopedia of Type Strains, Phase IV (KMG-IV): sequencing the most valuable type-strain genomes for metagenomic binning, comparative biology and taxonomic classification.</title>
        <authorList>
            <person name="Goeker M."/>
        </authorList>
    </citation>
    <scope>NUCLEOTIDE SEQUENCE [LARGE SCALE GENOMIC DNA]</scope>
    <source>
        <strain evidence="1 2">DSM 21153</strain>
    </source>
</reference>
<protein>
    <submittedName>
        <fullName evidence="1">Uncharacterized protein</fullName>
    </submittedName>
</protein>
<dbReference type="EMBL" id="SLVM01000023">
    <property type="protein sequence ID" value="TCM79288.1"/>
    <property type="molecule type" value="Genomic_DNA"/>
</dbReference>
<proteinExistence type="predicted"/>
<accession>A0A4V2R404</accession>
<keyword evidence="2" id="KW-1185">Reference proteome</keyword>
<dbReference type="RefSeq" id="WP_132696170.1">
    <property type="nucleotide sequence ID" value="NZ_SLVM01000023.1"/>
</dbReference>
<evidence type="ECO:0000313" key="1">
    <source>
        <dbReference type="EMBL" id="TCM79288.1"/>
    </source>
</evidence>
<dbReference type="Proteomes" id="UP000295277">
    <property type="component" value="Unassembled WGS sequence"/>
</dbReference>
<sequence length="74" mass="8203">MTKTSKPGARPLCRACLDDHALILGKLGPMPDATLRAMTGYGLSDQEMARYFGMTPSSLRRLKRSLNVIRPRPD</sequence>
<dbReference type="OrthoDB" id="7877417at2"/>